<feature type="transmembrane region" description="Helical" evidence="7">
    <location>
        <begin position="139"/>
        <end position="159"/>
    </location>
</feature>
<dbReference type="PANTHER" id="PTHR23513">
    <property type="entry name" value="INTEGRAL MEMBRANE EFFLUX PROTEIN-RELATED"/>
    <property type="match status" value="1"/>
</dbReference>
<dbReference type="GO" id="GO:0005886">
    <property type="term" value="C:plasma membrane"/>
    <property type="evidence" value="ECO:0007669"/>
    <property type="project" value="UniProtKB-SubCell"/>
</dbReference>
<evidence type="ECO:0000256" key="5">
    <source>
        <dbReference type="ARBA" id="ARBA00023136"/>
    </source>
</evidence>
<evidence type="ECO:0000256" key="3">
    <source>
        <dbReference type="ARBA" id="ARBA00022692"/>
    </source>
</evidence>
<feature type="transmembrane region" description="Helical" evidence="7">
    <location>
        <begin position="165"/>
        <end position="183"/>
    </location>
</feature>
<feature type="transmembrane region" description="Helical" evidence="7">
    <location>
        <begin position="544"/>
        <end position="563"/>
    </location>
</feature>
<evidence type="ECO:0000313" key="9">
    <source>
        <dbReference type="EMBL" id="BCJ31070.1"/>
    </source>
</evidence>
<accession>A0A810L679</accession>
<feature type="transmembrane region" description="Helical" evidence="7">
    <location>
        <begin position="73"/>
        <end position="92"/>
    </location>
</feature>
<feature type="domain" description="Major facilitator superfamily (MFS) profile" evidence="8">
    <location>
        <begin position="390"/>
        <end position="570"/>
    </location>
</feature>
<dbReference type="SUPFAM" id="SSF103473">
    <property type="entry name" value="MFS general substrate transporter"/>
    <property type="match status" value="1"/>
</dbReference>
<evidence type="ECO:0000259" key="8">
    <source>
        <dbReference type="PROSITE" id="PS50850"/>
    </source>
</evidence>
<dbReference type="GO" id="GO:0022857">
    <property type="term" value="F:transmembrane transporter activity"/>
    <property type="evidence" value="ECO:0007669"/>
    <property type="project" value="InterPro"/>
</dbReference>
<evidence type="ECO:0000256" key="2">
    <source>
        <dbReference type="ARBA" id="ARBA00022475"/>
    </source>
</evidence>
<dbReference type="Proteomes" id="UP000680750">
    <property type="component" value="Chromosome"/>
</dbReference>
<dbReference type="PANTHER" id="PTHR23513:SF11">
    <property type="entry name" value="STAPHYLOFERRIN A TRANSPORTER"/>
    <property type="match status" value="1"/>
</dbReference>
<comment type="subcellular location">
    <subcellularLocation>
        <location evidence="1">Cell membrane</location>
        <topology evidence="1">Multi-pass membrane protein</topology>
    </subcellularLocation>
</comment>
<dbReference type="InterPro" id="IPR011701">
    <property type="entry name" value="MFS"/>
</dbReference>
<feature type="transmembrane region" description="Helical" evidence="7">
    <location>
        <begin position="399"/>
        <end position="419"/>
    </location>
</feature>
<keyword evidence="3 7" id="KW-0812">Transmembrane</keyword>
<keyword evidence="5 7" id="KW-0472">Membrane</keyword>
<evidence type="ECO:0000256" key="6">
    <source>
        <dbReference type="SAM" id="MobiDB-lite"/>
    </source>
</evidence>
<sequence>MRGRYGLARYLAGATAARTGDEASGPALVLLGLAATGSTRSAGLVLGALTAATAVGGPLLGAVLDRAHRPPRFLAGCLLGYAAGLALLTVVLARAALWPAVLVAVAAGAFGPALSAGWSSRLATVVSPAAIRRGYAADSASFAVSALVGPALAGVLAATLHPTHAVLAAAMLLLAAAPFALALPPRRPNPANPTAASPPPAPTPASRSVSRSAVSRSVEPTAASRSVEPTAASRSVEPTAASRSAEPTTGYPPPEPTGASLSAPSGIAAPSAEPSTPLLPGEPNSDTGAAEPCPTAATAQPSTTYPPAASDVASVPAGPNSVAAAVGPRRRSAMAGSGTASAPAEASSVAAANASNAASVPAEPIQPPASSASLATMLRRGARAVLADRMLRSATLVSALSYLGIGSATVALPVLGATLTGRPGAGALLLSVTAGGALLATAALARWPVPIGAPAQVAAATGVMGAGLAVLACAPSWPVALAGAALVGLGDGPQLSALLELRHRAAPPDLRTQVFAAGVSIKQAGYAVGAALSGLLAASSARPALVLAGLAQVAALAVAAVAAHRRASIS</sequence>
<keyword evidence="4 7" id="KW-1133">Transmembrane helix</keyword>
<proteinExistence type="predicted"/>
<dbReference type="InterPro" id="IPR020846">
    <property type="entry name" value="MFS_dom"/>
</dbReference>
<feature type="region of interest" description="Disordered" evidence="6">
    <location>
        <begin position="188"/>
        <end position="339"/>
    </location>
</feature>
<dbReference type="KEGG" id="aser:Asera_51780"/>
<feature type="transmembrane region" description="Helical" evidence="7">
    <location>
        <begin position="41"/>
        <end position="61"/>
    </location>
</feature>
<evidence type="ECO:0000313" key="10">
    <source>
        <dbReference type="Proteomes" id="UP000680750"/>
    </source>
</evidence>
<dbReference type="RefSeq" id="WP_051802267.1">
    <property type="nucleotide sequence ID" value="NZ_AP023354.1"/>
</dbReference>
<protein>
    <recommendedName>
        <fullName evidence="8">Major facilitator superfamily (MFS) profile domain-containing protein</fullName>
    </recommendedName>
</protein>
<dbReference type="InterPro" id="IPR036259">
    <property type="entry name" value="MFS_trans_sf"/>
</dbReference>
<organism evidence="9 10">
    <name type="scientific">Actinocatenispora sera</name>
    <dbReference type="NCBI Taxonomy" id="390989"/>
    <lineage>
        <taxon>Bacteria</taxon>
        <taxon>Bacillati</taxon>
        <taxon>Actinomycetota</taxon>
        <taxon>Actinomycetes</taxon>
        <taxon>Micromonosporales</taxon>
        <taxon>Micromonosporaceae</taxon>
        <taxon>Actinocatenispora</taxon>
    </lineage>
</organism>
<dbReference type="Gene3D" id="1.20.1250.20">
    <property type="entry name" value="MFS general substrate transporter like domains"/>
    <property type="match status" value="2"/>
</dbReference>
<evidence type="ECO:0000256" key="7">
    <source>
        <dbReference type="SAM" id="Phobius"/>
    </source>
</evidence>
<gene>
    <name evidence="9" type="ORF">Asera_51780</name>
</gene>
<feature type="transmembrane region" description="Helical" evidence="7">
    <location>
        <begin position="98"/>
        <end position="118"/>
    </location>
</feature>
<name>A0A810L679_9ACTN</name>
<feature type="compositionally biased region" description="Pro residues" evidence="6">
    <location>
        <begin position="188"/>
        <end position="203"/>
    </location>
</feature>
<feature type="compositionally biased region" description="Low complexity" evidence="6">
    <location>
        <begin position="204"/>
        <end position="218"/>
    </location>
</feature>
<dbReference type="AlphaFoldDB" id="A0A810L679"/>
<keyword evidence="10" id="KW-1185">Reference proteome</keyword>
<reference evidence="9" key="1">
    <citation type="submission" date="2020-08" db="EMBL/GenBank/DDBJ databases">
        <title>Whole genome shotgun sequence of Actinocatenispora sera NBRC 101916.</title>
        <authorList>
            <person name="Komaki H."/>
            <person name="Tamura T."/>
        </authorList>
    </citation>
    <scope>NUCLEOTIDE SEQUENCE</scope>
    <source>
        <strain evidence="9">NBRC 101916</strain>
    </source>
</reference>
<feature type="compositionally biased region" description="Low complexity" evidence="6">
    <location>
        <begin position="306"/>
        <end position="319"/>
    </location>
</feature>
<keyword evidence="2" id="KW-1003">Cell membrane</keyword>
<evidence type="ECO:0000256" key="4">
    <source>
        <dbReference type="ARBA" id="ARBA00022989"/>
    </source>
</evidence>
<feature type="transmembrane region" description="Helical" evidence="7">
    <location>
        <begin position="425"/>
        <end position="445"/>
    </location>
</feature>
<dbReference type="PROSITE" id="PS50850">
    <property type="entry name" value="MFS"/>
    <property type="match status" value="1"/>
</dbReference>
<dbReference type="Pfam" id="PF07690">
    <property type="entry name" value="MFS_1"/>
    <property type="match status" value="1"/>
</dbReference>
<dbReference type="EMBL" id="AP023354">
    <property type="protein sequence ID" value="BCJ31070.1"/>
    <property type="molecule type" value="Genomic_DNA"/>
</dbReference>
<evidence type="ECO:0000256" key="1">
    <source>
        <dbReference type="ARBA" id="ARBA00004651"/>
    </source>
</evidence>